<evidence type="ECO:0000313" key="2">
    <source>
        <dbReference type="EMBL" id="MBB5815728.1"/>
    </source>
</evidence>
<gene>
    <name evidence="2" type="ORF">HNR72_006756</name>
</gene>
<comment type="caution">
    <text evidence="2">The sequence shown here is derived from an EMBL/GenBank/DDBJ whole genome shotgun (WGS) entry which is preliminary data.</text>
</comment>
<reference evidence="2 3" key="1">
    <citation type="submission" date="2020-08" db="EMBL/GenBank/DDBJ databases">
        <title>Sequencing the genomes of 1000 actinobacteria strains.</title>
        <authorList>
            <person name="Klenk H.-P."/>
        </authorList>
    </citation>
    <scope>NUCLEOTIDE SEQUENCE [LARGE SCALE GENOMIC DNA]</scope>
    <source>
        <strain evidence="2 3">DSM 40129</strain>
    </source>
</reference>
<protein>
    <submittedName>
        <fullName evidence="2">NAD(P)-dependent dehydrogenase (Short-subunit alcohol dehydrogenase family)</fullName>
    </submittedName>
</protein>
<dbReference type="Proteomes" id="UP000579531">
    <property type="component" value="Unassembled WGS sequence"/>
</dbReference>
<dbReference type="AlphaFoldDB" id="A0AA89U1M5"/>
<organism evidence="2 3">
    <name type="scientific">Streptomyces collinus</name>
    <dbReference type="NCBI Taxonomy" id="42684"/>
    <lineage>
        <taxon>Bacteria</taxon>
        <taxon>Bacillati</taxon>
        <taxon>Actinomycetota</taxon>
        <taxon>Actinomycetes</taxon>
        <taxon>Kitasatosporales</taxon>
        <taxon>Streptomycetaceae</taxon>
        <taxon>Streptomyces</taxon>
    </lineage>
</organism>
<evidence type="ECO:0000313" key="3">
    <source>
        <dbReference type="Proteomes" id="UP000579531"/>
    </source>
</evidence>
<keyword evidence="3" id="KW-1185">Reference proteome</keyword>
<feature type="region of interest" description="Disordered" evidence="1">
    <location>
        <begin position="1"/>
        <end position="27"/>
    </location>
</feature>
<accession>A0AA89U1M5</accession>
<name>A0AA89U1M5_STRCU</name>
<dbReference type="InterPro" id="IPR036291">
    <property type="entry name" value="NAD(P)-bd_dom_sf"/>
</dbReference>
<evidence type="ECO:0000256" key="1">
    <source>
        <dbReference type="SAM" id="MobiDB-lite"/>
    </source>
</evidence>
<dbReference type="SUPFAM" id="SSF51735">
    <property type="entry name" value="NAD(P)-binding Rossmann-fold domains"/>
    <property type="match status" value="1"/>
</dbReference>
<sequence>MSHEGGSASKAAFRSQTNSPRLDLKPRGIDVAGLHAGYVGTD</sequence>
<proteinExistence type="predicted"/>
<dbReference type="EMBL" id="JACHLX010000001">
    <property type="protein sequence ID" value="MBB5815728.1"/>
    <property type="molecule type" value="Genomic_DNA"/>
</dbReference>
<dbReference type="RefSeq" id="WP_373308406.1">
    <property type="nucleotide sequence ID" value="NZ_JBEPEU010000001.1"/>
</dbReference>